<accession>A0A8S1GNA0</accession>
<feature type="transmembrane region" description="Helical" evidence="1">
    <location>
        <begin position="28"/>
        <end position="48"/>
    </location>
</feature>
<reference evidence="2" key="1">
    <citation type="submission" date="2020-10" db="EMBL/GenBank/DDBJ databases">
        <authorList>
            <person name="Kikuchi T."/>
        </authorList>
    </citation>
    <scope>NUCLEOTIDE SEQUENCE</scope>
    <source>
        <strain evidence="2">NKZ352</strain>
    </source>
</reference>
<organism evidence="2 3">
    <name type="scientific">Caenorhabditis auriculariae</name>
    <dbReference type="NCBI Taxonomy" id="2777116"/>
    <lineage>
        <taxon>Eukaryota</taxon>
        <taxon>Metazoa</taxon>
        <taxon>Ecdysozoa</taxon>
        <taxon>Nematoda</taxon>
        <taxon>Chromadorea</taxon>
        <taxon>Rhabditida</taxon>
        <taxon>Rhabditina</taxon>
        <taxon>Rhabditomorpha</taxon>
        <taxon>Rhabditoidea</taxon>
        <taxon>Rhabditidae</taxon>
        <taxon>Peloderinae</taxon>
        <taxon>Caenorhabditis</taxon>
    </lineage>
</organism>
<dbReference type="Proteomes" id="UP000835052">
    <property type="component" value="Unassembled WGS sequence"/>
</dbReference>
<dbReference type="AlphaFoldDB" id="A0A8S1GNA0"/>
<evidence type="ECO:0000256" key="1">
    <source>
        <dbReference type="SAM" id="Phobius"/>
    </source>
</evidence>
<evidence type="ECO:0000313" key="3">
    <source>
        <dbReference type="Proteomes" id="UP000835052"/>
    </source>
</evidence>
<keyword evidence="3" id="KW-1185">Reference proteome</keyword>
<name>A0A8S1GNA0_9PELO</name>
<keyword evidence="1" id="KW-0472">Membrane</keyword>
<evidence type="ECO:0000313" key="2">
    <source>
        <dbReference type="EMBL" id="CAD6185007.1"/>
    </source>
</evidence>
<proteinExistence type="predicted"/>
<protein>
    <submittedName>
        <fullName evidence="2">Uncharacterized protein</fullName>
    </submittedName>
</protein>
<keyword evidence="1" id="KW-0812">Transmembrane</keyword>
<sequence length="130" mass="15929">MMVYWYGGQLRDLVQELLKKELDWSPVIRTWSASFFFTMLVFLIFDPLEIFKTRNRHRNFLFYADEEDYYDEDEYEDDHEEYYPYDFEYELELLNHGFSDDEEELDFSVSEDEGIGSEPDDLFFDDFFAS</sequence>
<gene>
    <name evidence="2" type="ORF">CAUJ_LOCUS926</name>
</gene>
<comment type="caution">
    <text evidence="2">The sequence shown here is derived from an EMBL/GenBank/DDBJ whole genome shotgun (WGS) entry which is preliminary data.</text>
</comment>
<dbReference type="EMBL" id="CAJGYM010000002">
    <property type="protein sequence ID" value="CAD6185007.1"/>
    <property type="molecule type" value="Genomic_DNA"/>
</dbReference>
<keyword evidence="1" id="KW-1133">Transmembrane helix</keyword>